<dbReference type="Pfam" id="PF24346">
    <property type="entry name" value="DUF7507"/>
    <property type="match status" value="48"/>
</dbReference>
<dbReference type="InterPro" id="IPR013783">
    <property type="entry name" value="Ig-like_fold"/>
</dbReference>
<dbReference type="Pfam" id="PF00746">
    <property type="entry name" value="Gram_pos_anchor"/>
    <property type="match status" value="1"/>
</dbReference>
<evidence type="ECO:0000259" key="7">
    <source>
        <dbReference type="PROSITE" id="PS50847"/>
    </source>
</evidence>
<reference evidence="9" key="1">
    <citation type="journal article" date="2019" name="Int. J. Syst. Evol. Microbiol.">
        <title>The Global Catalogue of Microorganisms (GCM) 10K type strain sequencing project: providing services to taxonomists for standard genome sequencing and annotation.</title>
        <authorList>
            <consortium name="The Broad Institute Genomics Platform"/>
            <consortium name="The Broad Institute Genome Sequencing Center for Infectious Disease"/>
            <person name="Wu L."/>
            <person name="Ma J."/>
        </authorList>
    </citation>
    <scope>NUCLEOTIDE SEQUENCE [LARGE SCALE GENOMIC DNA]</scope>
    <source>
        <strain evidence="9">CAIM 431</strain>
    </source>
</reference>
<evidence type="ECO:0000256" key="5">
    <source>
        <dbReference type="SAM" id="MobiDB-lite"/>
    </source>
</evidence>
<evidence type="ECO:0000313" key="9">
    <source>
        <dbReference type="Proteomes" id="UP001597326"/>
    </source>
</evidence>
<dbReference type="Gene3D" id="2.60.40.10">
    <property type="entry name" value="Immunoglobulins"/>
    <property type="match status" value="6"/>
</dbReference>
<organism evidence="8 9">
    <name type="scientific">Luteococcus peritonei</name>
    <dbReference type="NCBI Taxonomy" id="88874"/>
    <lineage>
        <taxon>Bacteria</taxon>
        <taxon>Bacillati</taxon>
        <taxon>Actinomycetota</taxon>
        <taxon>Actinomycetes</taxon>
        <taxon>Propionibacteriales</taxon>
        <taxon>Propionibacteriaceae</taxon>
        <taxon>Luteococcus</taxon>
    </lineage>
</organism>
<dbReference type="RefSeq" id="WP_343872372.1">
    <property type="nucleotide sequence ID" value="NZ_BAAAIX010000007.1"/>
</dbReference>
<dbReference type="InterPro" id="IPR047589">
    <property type="entry name" value="DUF11_rpt"/>
</dbReference>
<feature type="transmembrane region" description="Helical" evidence="6">
    <location>
        <begin position="6330"/>
        <end position="6350"/>
    </location>
</feature>
<feature type="domain" description="Gram-positive cocci surface proteins LPxTG" evidence="7">
    <location>
        <begin position="6323"/>
        <end position="6357"/>
    </location>
</feature>
<dbReference type="PANTHER" id="PTHR34819:SF3">
    <property type="entry name" value="CELL SURFACE PROTEIN"/>
    <property type="match status" value="1"/>
</dbReference>
<accession>A0ABW4RVC2</accession>
<proteinExistence type="predicted"/>
<comment type="caution">
    <text evidence="8">The sequence shown here is derived from an EMBL/GenBank/DDBJ whole genome shotgun (WGS) entry which is preliminary data.</text>
</comment>
<sequence length="6357" mass="645036">MTPFNQSADLLVHGDYVVAGNGVLTCPAGANCTNMLTGGGSTNDANSMVYTGPTSTMLNSSSATITIPSGAKIVRAKLLWSGSMGTASPATTTYYYGSYYPTYNVPARQTSCSPNTSTYLSNGRFYYDGAYYSATLPAGSPATTQPTIIVNGTATKVPIDTYRTDQGMSAENADYYAASGDVMAALQSLPTGASQTVTVGNIWAPQGNNCMGGWALQVVYDFGAYVPGNNASVLREVYSFDGYVREFSGDNPTTVTLNGLKVQGTGAKAAFVAYEGDEDIAGDYVTYSDPSTGATNLNNPQAGSTNNMFVGYSDGSVKYPPSGGSTTSGTFYNGSVDARTVQLPGLASGDTSMNLKLGTTQDSYLLQNVTISVPMAEITILKTAGNGEKDQAIQPGAAPDFRITIYNSGAVNLLNMRVEDVSTPSCAMTQSQLDALVKQTYSTGQIPAGGSVQYTCAGSPTSTSYDNTASVTGYTPNGLVVNNSGVAKVLVGTWDVTKTNKTPDVPVGTNATWIIKVANTGQADIYNVQVTDQAVSACNRTVALVQAGQTLTYECQGIVNGTTTNSVSATGTAKATENATITVPMTDTATATPVYVSGIDVTKTANKTMANVNEDVTFTFTVKNTGTSTLNTVSLTDPEFSACNQTNIGPLAAGATRTVTCTVKAFTSAAAAALTNHVTAVGTPPSGITVTDSDQVVVNNKSLKLAKSAATTDTNGNGVLDAGDTVRYSFTVTNTGSSTLTGVKVTDPRLAGTTITCTPTTLATSAVATCTAAAPYTVTQADVDAGTLVNTATATGTASDGSTTTGTAAVTLTPVQQPAIDITKTATPSTVNAVGQTVAYTFVVTNTGNTTLTGITPTDPLTGLSAVTCRNAANTTVATPTSLAPGAALTCTASRATTQADLNAGRVVNTASVSGTSPKGTVVNDTASVTVQATQRPALEITKSADATTFATVGQVVNYTFATRNTGNVTLSGVTMSDPMARLANRTCTPAQPAVLAPGQSVTCTATLTVTQADIDGGAIVNTASVTANPPTGSALTGSASWTVSPATSPGIALAKTASRETVTAAGQAITYTLTATNQGNTTLSNVQVTDPMSGMTMGACTPALGSALAPGAKMTCTGSYTSTQADVDRGSITNTAAASATDSHGSPVNATATKTVAATPAPAIQLTKSANPSQVSAAGQSVTYTFAVRNTGNVTLSSLALADPMAGLSAISCAPTALGGQLAPGATTSCTATRATTVADMNAGAVTNTATASGTSPGGAVVTAQSSARVTATQTPAFTIAKSASPTQVTAAGQRITWSIVVTNSGNVSLTNLRISDPKVATLSCTPTAAGGALAPGAATTCTASYVTTLADMNAGTINNTASATLTPPSGADISHTSSAVVTTQQTPSLSTTKTGSRSSYAAVGDVINYTITSTNTGNVSLSNVQVVDPLFPSTSPLACTPTQGGTLAPGASITCTGSHAVTQAELDAGSLVNTATGRGTNPAGGTTSSTSTFTATATQNPAFTLTKTASPATISTVGRAITFTVVLTNTGNVSLTGATIADPRIGDFSSCTPALGSTVTPGNTMTCTGSYTSTQADVNAGSILNTATASATPPSGAALGRTAQAVVAITQNPALTLTKTANPGRVSTVGQQVTYSFLVTNTGNVTARGITVSDPMVGLSAVTCPVTTLNPGASTTCTANRTTTQADLNAASGKVDNTATVNATDENARPFPAVSSSASVAVTQNPVLSATKTASPTTVSTVGTPVSYTITVRNSGNVEVTDVVPSDNLIPAGGLACTPAQGSSLAPGATMTCTATRATTQGDLDAGRVVNTVTTTGTAPNGSAVTPAVAQATVTARQLPDVSLTKTPSRTTVDAVGETITYTYQVTNTGNVSLGSMRVTDPHQGLTAINCAGVSSLVPGASATCTASYSTTQTDLNAGSIPDTATVRAEKPGGDAASSADDVTATASALVTANQAPALSFSKSASQPSYTTVGRVITYTFNTQNTGNVDIVDVRVGDTMAGLSALSCTPAQGSTLAPQATMTCTATRTITQADIDAQRLVNNATVTGRAPDGSTIRRTAQETITATLNPAMTFSKSGSPTTVAAVGQTIDYRFAVANTGNTTMSGITVADPMPGLSAVTCQATSLAPGDTTTCSASYTTTQADLDRGSIQNTATLRATDPAGTALTRTSSFTVQATQTPELSLDKTADRARVETVGDVVNYSFRVTNTGNVTAGGLTVTDLLEGLSPISCPATSLAPGATMTCTASYETRQSDLDNGRIANTAIVTGTAPGDVAIPPASDQVQVAAVQRPERTFAKAASPALVDTVGQVVTYTFTTTNTGNVTLGGVRITDPLAGLSTLTCQVLDANGAVLRPGAGAIALAPGETKRCTATYSVKQSDLNAGSIANTAASAATLPGGEAMSPLSASAVVTATQNPAIQFTKAADTATYTRAGQVVTYTLTLSNTGNVDLTDARISDPLDGLSAPSCSPAQGSTLAPKATMRCTANYTIKQADMDNLSLPNTATGAATVPGGTRLTQDSSRTLTATLAPSVNLTKSASPNPVTAAGQLVTYSFVVTNTGNATLSGVAVADPLPGLSAPTCPQTTLAPGDSTTCTATMTTTQAHIDAGRLANTATASGTDPAGTTVTKQASAVLQVTQDPALTLTKTADVERVTAAGQQVTYTFVVRNTGNTTINQIAVSDPMFSPNAVSCPASSLTPGASTTCTRTWTVTQAQIDAGGFTNTATATGATASGAPVPPATGSATVDAPADPSWTFVKTADDTTVDRIGQTVTYTLVVTNTGNVTLDNVFMSDPKVGPNRLFDCYVLNADGSRSMDAPGAISLLPGQQKVCHGARTFTQPDFEVPDPVAATTGIDWTNQATVNAVTPDGTALPTLSSSPAAGQLAGPTTVYLVPKPDFEMTKVADVSGFTHAGQQITYQITATNTGNVELNDVRVTDVLSPLQMTCAPALGSTLQPGEVMQCTAVYTSTVGDTGVGAIVNSASARGTDNQGAIHTATDAAVVELRYVGATGMALDKTASPSVVTRGGQEVTYTFTVTNLGESLLDNIVLTDGMAGLSAINCPSTSLDPAGDQMKCTATYTVTQADIDRKSIVNTARLEATSAGRQLDPTTATATVTAQHQPRLTLAKTGTPRDAAVDTVGDQVDYSFTVTNTGNVAMADITLTDPMPGLSTPTCQANSLAPGASTTCTATLSVNQAQLDQRTIRNTATVSASDLEGKAFSATAAAQVPTTWVSGVTLTKTADPTEISQVGQGVTYTFTQTNTGRVTLYGLRLVDSLAGRMTTPVCTPSTTQLAPGASRTCTASLTVTQADLDAGGIVNDAGLTTTLPDASVGPQAQASAVVTAQRTSSIEVTKNVDQATYSQVGQQLNYTIVVRNTGNVSATGVQVSDSLPGISALSCTPALGSTLGGAGTPNDTMTCTTSYQVGQADLDARSVSNTATATAGSATGPLTDDSEPAVSTAQLDSRIAMTKYADPSQVSAAGQVVTYTFEVRNTGNATVHDLTVSDVFTRGGDLATLTPSCPRTTLAPTEQTTCTVSHTVTQTDIDQGVPAQQLGLANTATASATAPDGATVTTTDATEVQVVQNPAITMDKTVSSAKTDAAGEPTYDAVGDVLRYTIKITNTGNVTVLAGELTDPLLSNVSCDAYSLAPGGVATCTGDYTVTQHDIDAGTVHNTATATARDEAGDPVRAQDSVDVAARLDSRLLLTKTGSPTGVSTLGETVTYTFVATNAGNTTLSNVFISDPIPSLSMPLVCRVRATDGTTRPGSGPVSLAPGEVKTCTATRPANQADIDAGIITNTATVTADDPVGPLDPVAASAVTTVEQTPRLETTKTTSRAEYSHVGEVVGYTITVRNTGNTSVAGVRISDSMLGLTDLVCTPGQGSTLGAGQSMSCTTSHTVTQADIDARSITNIASASGTDPKGASVTDASEPVVSTAVLSPGIDLVKRVNPNSVLRAGDRVTYTFVATNTGNTTLYGVEISDPHPGLSAISCDQAAAPYRLQPGGVLECTASYQVTQEDIDGARPEAGIGIDNTAGVRGTDPAGTVVGDEASTTLQVQHRPSLAMTKVASPDTYDAVGDEITYTFTITNDGNVTLHDLDLTDPMPNISPITCDRDLAADLRPGGVVTCTMTKTIYQVGLDVGQISNTATVHGHDPDGAESSPTQASEVITAVQQPAMTLTKDSDVETVNAVGDPVTYTFVMTNTGNVTLSNVFISDQLPGLSNPLVCTITGTDGSTRAGNGPVSVAPGEKKTCTGTRRTTQTDLDAGSIVNTAQVDAGSPKGPVAPVTAGNTVTAVQSSSILLEKAVTPTRVATAGDTVTYTLSITNTGSVTLRDIRIQDDMAGLENFRCDAVDPGADPSAPLAYSLAPQGTIHCMADKKVTAEEMNQARLVNTATVQATSPDPKQPTVSSTSSATLIPVHTPKLELTKSAGQTLVTRAGQQVPFSFTVTNTGNVEIAQVSVSDPLITEAVAAGRAGNSLPVCAQTTLAVGQATTCTATYVATQADVDAGRINNTAEATGVDPIGGDPVQPGTAQAEVPVSQTPRVSLTKDPADRGQVAALGDNVPFTLVLTNDGNVTLNDARVDDGSEALTSITCLPAQPAVLAPGQKMTCTANVTAVQADLDAGQVYNYAFGKAKTPTGQEVAEVSADATVPTVKGTSSATFSKTAAPAAVTQVGEQVTYTFTVTNTGTLTVYSPYVTDEHPGLSALDCRRDAFDPLPPGRSYECTASYTVTQADLDAGRIDNTASLAWTDPSTWQPRQLTGKASVAATQKPALVTTKTSDRSTVNAAGDVVNYTFRVANTGNVTTESVQVSDPLPGLSPLRCLDAGGTAIALPATIAAGSNIVCQASYTVTQDDMDAGSVVNTAAASGRTALGQAVGSTTGESVVGVNHDPSIRMAKVADTSLVQKVGDKVTYTVTATNTGNVSIAQATITDPMTFDSWSCLPAAGSSLAPQQTMTCTGVYSVVHNDLEAGQVTNLASFTGTDPAGQQISGEAGTTVSALYNPKMAFTKEVSAPTNWRAGDLITYTFHVSNVGNMDAYHVFARDTMADLSATTCTVDGTGEVVSQDNTEAFPPGLSVTCVATYVAKQADVDRGFVTNTATLTASEATGQTFPTEVASATTATEQTASMTMDKSADVAQYTRVGQQIGYTFTITNTGQLTISGGQISDRMAGLGAISCDTYGIAPGQVATCRAGYVVTQADMDRGSLLNTASAQGRDPQGATVGPVQDSLALKAVTRPELSLTKQSQTSQVTRAGEVVQFTLSATNTGDVTASDVTVADPGATITGCDQAVPASLPPGQSLNCTVDYVVTQDDINRGSLVNTASVEGLDPHGVAIRRAFGSRAVAAQRAASVELTKRADKATFDRLGETITYTFTARNSGNTTLFGATISDPMEGLSALTCTPGQPADLDPGEVLTCTATYQVSQADLDRGTLSTTAHVAAENLGGNPDDPADDVTAEADTTLTGISRPALGLVKTTDTATVAALSDTITYSFAVTNTGNTTLHDVKVSDPFTAQGMSPISCPASSLVPGETMTCTATFNPAQKDLDDGTIVNRATATGIDPFNSPAQPGVGTARVAVDQKPDYNLTKSADHVLVSEVGEQVLYTFIGKNTGNVTLHVVEISDPLEGLLKPNPDNATPSEDPGLSCYPALPADLPPGEQVVCRAFYHVTQADLDRGQLVNTAAINGRDPKGNKLPEKTADETIQTVPSQTNIGVTKTPVVVDASAPGGEQGNTLLADEVGDVITYVFTVVNTGNQTATEVTLDDPMFAPEEISCGPNGSVQLPTVLGPEQGLQCTASHTVTQADLDGTSPHRRAKLATYDQIEAPDGQTVPVPVFDGDEPVLGDDDPRQTTEPSIFNRAAVSATLPGVRDPQTGQTGAPRRVHQIGEAAVPVATEPSFTLTKQADRSDFSAVGDPISYGFTLTNTGTTTLSGLVFIDPLLAGAEGDEQAACLDTDGQPLDMSTVTVAPGASFTCRPAAYRVTQADLDRGRIDNQVTAVAVSPSVVPGETVALDPQTARHTVAATQQPSLSFTKSSDATGRVLPGTVVTYTFAMANIGNVTTVVNQLSDQLEGLSVPVCEKPLPATLAPGETNTCTAGYTVTDADADAGTVDNTAQVGVADPAGDPVTVPPSSAVVEVEGSPSVTLVKAADLRDTNGDELGQAGEQVAYTISATNTGNVTLREAVLSDPMLGSAMSCTPAQTEPLAPGAVRTCVGIHTITADEAAAGLLSNTASFSAPALCQGPMAGGELVMQAASTSCPPVRVTASIATSVIPPVPTPPAPTPPVPTPPTAAPSAPTPPAATPSASTPPAAQPAANPPAHPTLPNTGSDVPAWLLALGLLLTAAGVVLIARKKKENA</sequence>
<dbReference type="InterPro" id="IPR055354">
    <property type="entry name" value="DUF7507"/>
</dbReference>
<evidence type="ECO:0000256" key="2">
    <source>
        <dbReference type="ARBA" id="ARBA00022525"/>
    </source>
</evidence>
<protein>
    <submittedName>
        <fullName evidence="8">CARDB domain-containing protein</fullName>
    </submittedName>
</protein>
<keyword evidence="6" id="KW-1133">Transmembrane helix</keyword>
<gene>
    <name evidence="8" type="ORF">ACFSCS_04015</name>
</gene>
<dbReference type="Proteomes" id="UP001597326">
    <property type="component" value="Unassembled WGS sequence"/>
</dbReference>
<dbReference type="PANTHER" id="PTHR34819">
    <property type="entry name" value="LARGE CYSTEINE-RICH PERIPLASMIC PROTEIN OMCB"/>
    <property type="match status" value="1"/>
</dbReference>
<evidence type="ECO:0000256" key="4">
    <source>
        <dbReference type="ARBA" id="ARBA00023088"/>
    </source>
</evidence>
<evidence type="ECO:0000256" key="3">
    <source>
        <dbReference type="ARBA" id="ARBA00022729"/>
    </source>
</evidence>
<dbReference type="PROSITE" id="PS50847">
    <property type="entry name" value="GRAM_POS_ANCHORING"/>
    <property type="match status" value="1"/>
</dbReference>
<feature type="region of interest" description="Disordered" evidence="5">
    <location>
        <begin position="6273"/>
        <end position="6324"/>
    </location>
</feature>
<dbReference type="EMBL" id="JBHUFZ010000008">
    <property type="protein sequence ID" value="MFD1889353.1"/>
    <property type="molecule type" value="Genomic_DNA"/>
</dbReference>
<keyword evidence="6" id="KW-0812">Transmembrane</keyword>
<keyword evidence="3" id="KW-0732">Signal</keyword>
<keyword evidence="9" id="KW-1185">Reference proteome</keyword>
<keyword evidence="2" id="KW-0964">Secreted</keyword>
<feature type="compositionally biased region" description="Pro residues" evidence="5">
    <location>
        <begin position="6273"/>
        <end position="6301"/>
    </location>
</feature>
<dbReference type="NCBIfam" id="TIGR01451">
    <property type="entry name" value="B_ant_repeat"/>
    <property type="match status" value="38"/>
</dbReference>
<keyword evidence="1" id="KW-0134">Cell wall</keyword>
<keyword evidence="4" id="KW-0572">Peptidoglycan-anchor</keyword>
<dbReference type="InterPro" id="IPR051172">
    <property type="entry name" value="Chlamydia_OmcB"/>
</dbReference>
<feature type="compositionally biased region" description="Low complexity" evidence="5">
    <location>
        <begin position="6302"/>
        <end position="6314"/>
    </location>
</feature>
<evidence type="ECO:0000313" key="8">
    <source>
        <dbReference type="EMBL" id="MFD1889353.1"/>
    </source>
</evidence>
<name>A0ABW4RVC2_9ACTN</name>
<dbReference type="NCBIfam" id="TIGR01167">
    <property type="entry name" value="LPXTG_anchor"/>
    <property type="match status" value="1"/>
</dbReference>
<evidence type="ECO:0000256" key="6">
    <source>
        <dbReference type="SAM" id="Phobius"/>
    </source>
</evidence>
<evidence type="ECO:0000256" key="1">
    <source>
        <dbReference type="ARBA" id="ARBA00022512"/>
    </source>
</evidence>
<dbReference type="InterPro" id="IPR019931">
    <property type="entry name" value="LPXTG_anchor"/>
</dbReference>
<keyword evidence="6" id="KW-0472">Membrane</keyword>